<organism evidence="1 2">
    <name type="scientific">Tolypocladium capitatum</name>
    <dbReference type="NCBI Taxonomy" id="45235"/>
    <lineage>
        <taxon>Eukaryota</taxon>
        <taxon>Fungi</taxon>
        <taxon>Dikarya</taxon>
        <taxon>Ascomycota</taxon>
        <taxon>Pezizomycotina</taxon>
        <taxon>Sordariomycetes</taxon>
        <taxon>Hypocreomycetidae</taxon>
        <taxon>Hypocreales</taxon>
        <taxon>Ophiocordycipitaceae</taxon>
        <taxon>Tolypocladium</taxon>
    </lineage>
</organism>
<evidence type="ECO:0000313" key="1">
    <source>
        <dbReference type="EMBL" id="PNY29013.1"/>
    </source>
</evidence>
<dbReference type="AlphaFoldDB" id="A0A2K3QN99"/>
<evidence type="ECO:0000313" key="2">
    <source>
        <dbReference type="Proteomes" id="UP000236621"/>
    </source>
</evidence>
<dbReference type="EMBL" id="NRSZ01000171">
    <property type="protein sequence ID" value="PNY29013.1"/>
    <property type="molecule type" value="Genomic_DNA"/>
</dbReference>
<protein>
    <submittedName>
        <fullName evidence="1">Sterol 3-beta-glucosyltransferase</fullName>
    </submittedName>
</protein>
<dbReference type="Proteomes" id="UP000236621">
    <property type="component" value="Unassembled WGS sequence"/>
</dbReference>
<proteinExistence type="predicted"/>
<dbReference type="GO" id="GO:0016740">
    <property type="term" value="F:transferase activity"/>
    <property type="evidence" value="ECO:0007669"/>
    <property type="project" value="UniProtKB-KW"/>
</dbReference>
<gene>
    <name evidence="1" type="ORF">TCAP_01066</name>
</gene>
<name>A0A2K3QN99_9HYPO</name>
<comment type="caution">
    <text evidence="1">The sequence shown here is derived from an EMBL/GenBank/DDBJ whole genome shotgun (WGS) entry which is preliminary data.</text>
</comment>
<accession>A0A2K3QN99</accession>
<keyword evidence="1" id="KW-0808">Transferase</keyword>
<keyword evidence="2" id="KW-1185">Reference proteome</keyword>
<reference evidence="1 2" key="1">
    <citation type="submission" date="2017-08" db="EMBL/GenBank/DDBJ databases">
        <title>Harnessing the power of phylogenomics to disentangle the directionality and signatures of interkingdom host jumping in the parasitic fungal genus Tolypocladium.</title>
        <authorList>
            <person name="Quandt C.A."/>
            <person name="Patterson W."/>
            <person name="Spatafora J.W."/>
        </authorList>
    </citation>
    <scope>NUCLEOTIDE SEQUENCE [LARGE SCALE GENOMIC DNA]</scope>
    <source>
        <strain evidence="1 2">CBS 113982</strain>
    </source>
</reference>
<dbReference type="OrthoDB" id="4998787at2759"/>
<sequence>MADHLTYIGSGPYCYANSLAMMLGKGAPSPAVLEFATSSAFGMEIIGGKLVFFDPYGWEPASSLDSALTAAGWQSTLTIGKDADDALARLREALKGGPVFVGPVEMGHLRYQPGMNGPLGADHYVVVLGIDEASAEVELHDPHGHPYATLPVADLMTAWRAESLGYGKPFMMRSDFRQVAEVAEEDVIRRSLANARRWLAMECGDGLNMPPGSSGNGEAASRLAAMVEAGLGGDMRAHLTYFAVRVGARRLADAATCLARVGCDEASRVVARQARLVGALQHPLVAGDTAKAAALLRTLAPTYEELKVALGR</sequence>